<keyword evidence="2" id="KW-1185">Reference proteome</keyword>
<evidence type="ECO:0000313" key="2">
    <source>
        <dbReference type="Proteomes" id="UP000053593"/>
    </source>
</evidence>
<gene>
    <name evidence="1" type="ORF">GYMLUDRAFT_42904</name>
</gene>
<organism evidence="1 2">
    <name type="scientific">Collybiopsis luxurians FD-317 M1</name>
    <dbReference type="NCBI Taxonomy" id="944289"/>
    <lineage>
        <taxon>Eukaryota</taxon>
        <taxon>Fungi</taxon>
        <taxon>Dikarya</taxon>
        <taxon>Basidiomycota</taxon>
        <taxon>Agaricomycotina</taxon>
        <taxon>Agaricomycetes</taxon>
        <taxon>Agaricomycetidae</taxon>
        <taxon>Agaricales</taxon>
        <taxon>Marasmiineae</taxon>
        <taxon>Omphalotaceae</taxon>
        <taxon>Collybiopsis</taxon>
        <taxon>Collybiopsis luxurians</taxon>
    </lineage>
</organism>
<dbReference type="AlphaFoldDB" id="A0A0D0CFF8"/>
<proteinExistence type="predicted"/>
<name>A0A0D0CFF8_9AGAR</name>
<sequence>MAMTTTEGVENVEQNEEIDVVIENDENSNEEGWAVVRELDADEGAPYVKNKDVNT</sequence>
<dbReference type="Proteomes" id="UP000053593">
    <property type="component" value="Unassembled WGS sequence"/>
</dbReference>
<dbReference type="HOGENOM" id="CLU_3032552_0_0_1"/>
<reference evidence="1 2" key="1">
    <citation type="submission" date="2014-04" db="EMBL/GenBank/DDBJ databases">
        <title>Evolutionary Origins and Diversification of the Mycorrhizal Mutualists.</title>
        <authorList>
            <consortium name="DOE Joint Genome Institute"/>
            <consortium name="Mycorrhizal Genomics Consortium"/>
            <person name="Kohler A."/>
            <person name="Kuo A."/>
            <person name="Nagy L.G."/>
            <person name="Floudas D."/>
            <person name="Copeland A."/>
            <person name="Barry K.W."/>
            <person name="Cichocki N."/>
            <person name="Veneault-Fourrey C."/>
            <person name="LaButti K."/>
            <person name="Lindquist E.A."/>
            <person name="Lipzen A."/>
            <person name="Lundell T."/>
            <person name="Morin E."/>
            <person name="Murat C."/>
            <person name="Riley R."/>
            <person name="Ohm R."/>
            <person name="Sun H."/>
            <person name="Tunlid A."/>
            <person name="Henrissat B."/>
            <person name="Grigoriev I.V."/>
            <person name="Hibbett D.S."/>
            <person name="Martin F."/>
        </authorList>
    </citation>
    <scope>NUCLEOTIDE SEQUENCE [LARGE SCALE GENOMIC DNA]</scope>
    <source>
        <strain evidence="1 2">FD-317 M1</strain>
    </source>
</reference>
<dbReference type="EMBL" id="KN834771">
    <property type="protein sequence ID" value="KIK61319.1"/>
    <property type="molecule type" value="Genomic_DNA"/>
</dbReference>
<protein>
    <submittedName>
        <fullName evidence="1">Uncharacterized protein</fullName>
    </submittedName>
</protein>
<evidence type="ECO:0000313" key="1">
    <source>
        <dbReference type="EMBL" id="KIK61319.1"/>
    </source>
</evidence>
<accession>A0A0D0CFF8</accession>